<protein>
    <recommendedName>
        <fullName evidence="10">CRISPR-associated endonuclease Cas1</fullName>
        <ecNumber evidence="10">3.1.-.-</ecNumber>
    </recommendedName>
</protein>
<evidence type="ECO:0000256" key="2">
    <source>
        <dbReference type="ARBA" id="ARBA00022723"/>
    </source>
</evidence>
<evidence type="ECO:0000256" key="5">
    <source>
        <dbReference type="ARBA" id="ARBA00022842"/>
    </source>
</evidence>
<dbReference type="InterPro" id="IPR042206">
    <property type="entry name" value="CRISPR-assoc_Cas1_C"/>
</dbReference>
<evidence type="ECO:0000256" key="4">
    <source>
        <dbReference type="ARBA" id="ARBA00022801"/>
    </source>
</evidence>
<evidence type="ECO:0000313" key="12">
    <source>
        <dbReference type="Proteomes" id="UP001559623"/>
    </source>
</evidence>
<evidence type="ECO:0000313" key="11">
    <source>
        <dbReference type="EMBL" id="MEX5285807.1"/>
    </source>
</evidence>
<dbReference type="InterPro" id="IPR002729">
    <property type="entry name" value="CRISPR-assoc_Cas1"/>
</dbReference>
<dbReference type="EMBL" id="JARVLH010000006">
    <property type="protein sequence ID" value="MEX5285807.1"/>
    <property type="molecule type" value="Genomic_DNA"/>
</dbReference>
<proteinExistence type="inferred from homology"/>
<keyword evidence="2 10" id="KW-0479">Metal-binding</keyword>
<comment type="function">
    <text evidence="10">CRISPR (clustered regularly interspaced short palindromic repeat), is an adaptive immune system that provides protection against mobile genetic elements (viruses, transposable elements and conjugative plasmids). CRISPR clusters contain spacers, sequences complementary to antecedent mobile elements, and target invading nucleic acids. CRISPR clusters are transcribed and processed into CRISPR RNA (crRNA). Acts as a dsDNA endonuclease. Involved in the integration of spacer DNA into the CRISPR cassette.</text>
</comment>
<comment type="subunit">
    <text evidence="9 10">Homodimer, forms a heterotetramer with a Cas2 homodimer.</text>
</comment>
<dbReference type="NCBIfam" id="TIGR03640">
    <property type="entry name" value="cas1_DVULG"/>
    <property type="match status" value="1"/>
</dbReference>
<keyword evidence="4 10" id="KW-0378">Hydrolase</keyword>
<dbReference type="InterPro" id="IPR042211">
    <property type="entry name" value="CRISPR-assoc_Cas1_N"/>
</dbReference>
<gene>
    <name evidence="11" type="primary">cas1c</name>
    <name evidence="10" type="synonym">cas1</name>
    <name evidence="11" type="ORF">QCO44_09205</name>
</gene>
<evidence type="ECO:0000256" key="8">
    <source>
        <dbReference type="ARBA" id="ARBA00023211"/>
    </source>
</evidence>
<evidence type="ECO:0000256" key="9">
    <source>
        <dbReference type="ARBA" id="ARBA00038592"/>
    </source>
</evidence>
<dbReference type="Proteomes" id="UP001559623">
    <property type="component" value="Unassembled WGS sequence"/>
</dbReference>
<evidence type="ECO:0000256" key="7">
    <source>
        <dbReference type="ARBA" id="ARBA00023125"/>
    </source>
</evidence>
<evidence type="ECO:0000256" key="3">
    <source>
        <dbReference type="ARBA" id="ARBA00022759"/>
    </source>
</evidence>
<comment type="similarity">
    <text evidence="10">Belongs to the CRISPR-associated endonuclease Cas1 family.</text>
</comment>
<accession>A0ABV3X8A2</accession>
<comment type="cofactor">
    <cofactor evidence="10">
        <name>Mg(2+)</name>
        <dbReference type="ChEBI" id="CHEBI:18420"/>
    </cofactor>
    <cofactor evidence="10">
        <name>Mn(2+)</name>
        <dbReference type="ChEBI" id="CHEBI:29035"/>
    </cofactor>
</comment>
<dbReference type="InterPro" id="IPR050646">
    <property type="entry name" value="Cas1"/>
</dbReference>
<dbReference type="GO" id="GO:0004519">
    <property type="term" value="F:endonuclease activity"/>
    <property type="evidence" value="ECO:0007669"/>
    <property type="project" value="UniProtKB-KW"/>
</dbReference>
<dbReference type="RefSeq" id="WP_368847533.1">
    <property type="nucleotide sequence ID" value="NZ_CP194411.1"/>
</dbReference>
<keyword evidence="8 10" id="KW-0464">Manganese</keyword>
<dbReference type="EC" id="3.1.-.-" evidence="10"/>
<reference evidence="11 12" key="1">
    <citation type="submission" date="2023-04" db="EMBL/GenBank/DDBJ databases">
        <title>Genome Sequence of Selenomonas sputigena ATCC 33150.</title>
        <authorList>
            <person name="Miller D.P."/>
            <person name="Anvari S."/>
            <person name="Polson S.W."/>
            <person name="Macdonald M."/>
            <person name="Mcdowell J.V."/>
        </authorList>
    </citation>
    <scope>NUCLEOTIDE SEQUENCE [LARGE SCALE GENOMIC DNA]</scope>
    <source>
        <strain evidence="11 12">ATCC 33150</strain>
    </source>
</reference>
<evidence type="ECO:0000256" key="1">
    <source>
        <dbReference type="ARBA" id="ARBA00022722"/>
    </source>
</evidence>
<keyword evidence="6 10" id="KW-0051">Antiviral defense</keyword>
<feature type="binding site" evidence="10">
    <location>
        <position position="249"/>
    </location>
    <ligand>
        <name>Mn(2+)</name>
        <dbReference type="ChEBI" id="CHEBI:29035"/>
    </ligand>
</feature>
<sequence>MRHMLNTLFILTEDAYVALENENVVVLQEEKVLGRIPLLTLENILCFTYKGASPALMGACAQAKIGLCFFSPRGRFLARSCGEVRGNVLLRKEQYRRSEDDAESAKLAADFLFGKIFNTRTLVERMKRDHPLSLDLTALAQVSAELKSSLQSLHRVQSLDEMRGIEGNAARLYFSLFNQFILQNKDAFSLEGRLKRPPLDRVNAMLSFLYTVLAHDCASALEGVGLDAYVGFLHRDRPGRESLALDLMEELRSLFVDRLVLTLINNRIIKPEHFEKKENGAVWLNDAGRKVVLKEWQDKKREQITHPFLKEKLPWGLVPHAQSLLLARYLRGDLEEYPAFLWK</sequence>
<dbReference type="PANTHER" id="PTHR34353:SF2">
    <property type="entry name" value="CRISPR-ASSOCIATED ENDONUCLEASE CAS1 1"/>
    <property type="match status" value="1"/>
</dbReference>
<keyword evidence="7 10" id="KW-0238">DNA-binding</keyword>
<feature type="binding site" evidence="10">
    <location>
        <position position="166"/>
    </location>
    <ligand>
        <name>Mn(2+)</name>
        <dbReference type="ChEBI" id="CHEBI:29035"/>
    </ligand>
</feature>
<keyword evidence="3 10" id="KW-0255">Endonuclease</keyword>
<dbReference type="Pfam" id="PF01867">
    <property type="entry name" value="Cas_Cas1"/>
    <property type="match status" value="1"/>
</dbReference>
<dbReference type="PANTHER" id="PTHR34353">
    <property type="entry name" value="CRISPR-ASSOCIATED ENDONUCLEASE CAS1 1"/>
    <property type="match status" value="1"/>
</dbReference>
<dbReference type="InterPro" id="IPR019856">
    <property type="entry name" value="CRISPR-assoc_Cas1_DVULG"/>
</dbReference>
<keyword evidence="1 10" id="KW-0540">Nuclease</keyword>
<comment type="caution">
    <text evidence="11">The sequence shown here is derived from an EMBL/GenBank/DDBJ whole genome shotgun (WGS) entry which is preliminary data.</text>
</comment>
<feature type="binding site" evidence="10">
    <location>
        <position position="234"/>
    </location>
    <ligand>
        <name>Mn(2+)</name>
        <dbReference type="ChEBI" id="CHEBI:29035"/>
    </ligand>
</feature>
<dbReference type="Gene3D" id="1.20.120.920">
    <property type="entry name" value="CRISPR-associated endonuclease Cas1, C-terminal domain"/>
    <property type="match status" value="1"/>
</dbReference>
<dbReference type="NCBIfam" id="TIGR00287">
    <property type="entry name" value="cas1"/>
    <property type="match status" value="1"/>
</dbReference>
<keyword evidence="5 10" id="KW-0460">Magnesium</keyword>
<dbReference type="Gene3D" id="3.100.10.20">
    <property type="entry name" value="CRISPR-associated endonuclease Cas1, N-terminal domain"/>
    <property type="match status" value="1"/>
</dbReference>
<name>A0ABV3X8A2_9FIRM</name>
<evidence type="ECO:0000256" key="10">
    <source>
        <dbReference type="HAMAP-Rule" id="MF_01470"/>
    </source>
</evidence>
<dbReference type="CDD" id="cd09721">
    <property type="entry name" value="Cas1_I-C"/>
    <property type="match status" value="1"/>
</dbReference>
<evidence type="ECO:0000256" key="6">
    <source>
        <dbReference type="ARBA" id="ARBA00023118"/>
    </source>
</evidence>
<keyword evidence="12" id="KW-1185">Reference proteome</keyword>
<organism evidence="11 12">
    <name type="scientific">Selenomonas sputigena</name>
    <dbReference type="NCBI Taxonomy" id="69823"/>
    <lineage>
        <taxon>Bacteria</taxon>
        <taxon>Bacillati</taxon>
        <taxon>Bacillota</taxon>
        <taxon>Negativicutes</taxon>
        <taxon>Selenomonadales</taxon>
        <taxon>Selenomonadaceae</taxon>
        <taxon>Selenomonas</taxon>
    </lineage>
</organism>
<dbReference type="HAMAP" id="MF_01470">
    <property type="entry name" value="Cas1"/>
    <property type="match status" value="1"/>
</dbReference>